<protein>
    <submittedName>
        <fullName evidence="4">Sulfatase-like hydrolase/transferase</fullName>
    </submittedName>
</protein>
<reference evidence="4 5" key="1">
    <citation type="submission" date="2024-02" db="EMBL/GenBank/DDBJ databases">
        <authorList>
            <person name="Saticioglu I.B."/>
        </authorList>
    </citation>
    <scope>NUCLEOTIDE SEQUENCE [LARGE SCALE GENOMIC DNA]</scope>
    <source>
        <strain evidence="4 5">Mu-86</strain>
    </source>
</reference>
<evidence type="ECO:0000313" key="5">
    <source>
        <dbReference type="Proteomes" id="UP001368654"/>
    </source>
</evidence>
<gene>
    <name evidence="4" type="ORF">WDU96_03370</name>
</gene>
<feature type="domain" description="Sulfatase N-terminal" evidence="3">
    <location>
        <begin position="9"/>
        <end position="371"/>
    </location>
</feature>
<dbReference type="Pfam" id="PF00884">
    <property type="entry name" value="Sulfatase"/>
    <property type="match status" value="1"/>
</dbReference>
<evidence type="ECO:0000313" key="4">
    <source>
        <dbReference type="EMBL" id="MEJ1154638.1"/>
    </source>
</evidence>
<proteinExistence type="predicted"/>
<keyword evidence="5" id="KW-1185">Reference proteome</keyword>
<dbReference type="Gene3D" id="3.40.720.10">
    <property type="entry name" value="Alkaline Phosphatase, subunit A"/>
    <property type="match status" value="1"/>
</dbReference>
<evidence type="ECO:0000256" key="1">
    <source>
        <dbReference type="ARBA" id="ARBA00022723"/>
    </source>
</evidence>
<evidence type="ECO:0000256" key="2">
    <source>
        <dbReference type="ARBA" id="ARBA00022801"/>
    </source>
</evidence>
<dbReference type="SUPFAM" id="SSF53649">
    <property type="entry name" value="Alkaline phosphatase-like"/>
    <property type="match status" value="1"/>
</dbReference>
<dbReference type="RefSeq" id="WP_337337072.1">
    <property type="nucleotide sequence ID" value="NZ_JBBDGL010000001.1"/>
</dbReference>
<keyword evidence="1" id="KW-0479">Metal-binding</keyword>
<keyword evidence="2" id="KW-0378">Hydrolase</keyword>
<name>A0ABU8LRW2_9MICO</name>
<dbReference type="PANTHER" id="PTHR45953">
    <property type="entry name" value="IDURONATE 2-SULFATASE"/>
    <property type="match status" value="1"/>
</dbReference>
<organism evidence="4 5">
    <name type="scientific">Microbacterium marmarense</name>
    <dbReference type="NCBI Taxonomy" id="3122051"/>
    <lineage>
        <taxon>Bacteria</taxon>
        <taxon>Bacillati</taxon>
        <taxon>Actinomycetota</taxon>
        <taxon>Actinomycetes</taxon>
        <taxon>Micrococcales</taxon>
        <taxon>Microbacteriaceae</taxon>
        <taxon>Microbacterium</taxon>
    </lineage>
</organism>
<accession>A0ABU8LRW2</accession>
<evidence type="ECO:0000259" key="3">
    <source>
        <dbReference type="Pfam" id="PF00884"/>
    </source>
</evidence>
<dbReference type="InterPro" id="IPR000917">
    <property type="entry name" value="Sulfatase_N"/>
</dbReference>
<dbReference type="PANTHER" id="PTHR45953:SF1">
    <property type="entry name" value="IDURONATE 2-SULFATASE"/>
    <property type="match status" value="1"/>
</dbReference>
<dbReference type="InterPro" id="IPR017850">
    <property type="entry name" value="Alkaline_phosphatase_core_sf"/>
</dbReference>
<dbReference type="Proteomes" id="UP001368654">
    <property type="component" value="Unassembled WGS sequence"/>
</dbReference>
<dbReference type="EMBL" id="JBBDGL010000001">
    <property type="protein sequence ID" value="MEJ1154638.1"/>
    <property type="molecule type" value="Genomic_DNA"/>
</dbReference>
<sequence>MTHDTTAKDVLVIYTDQWRWDALGRLGSTARTPNLDALAARGTLFDHAFVQSPVCMPSRASMLTGRYPSNLGITHMGVPVPESTETLASTLSRRGWRTANIGKLHFQPHANRDHSLPHPHYGFDVLALSDEPGVYEDDYRAWVRATCPEALAHLSSGLPPAADAWQQVLPADTDVAHERRGPRDDYSHLRVFDQPEELTHSAWVGTRTIEHLRSLSPHETSLTIASFFSPHAPYHVPQRFLDLYDRDALPLPQLTDSEREHQAAIGLTDAKIREIRHGYFAAISEVDHHVGRIMAELERSGRDKSTLVVFTSDHGEWLGDHLRLSKGFPADDAVSRVPLIIASPGHPSPRQESQIVEAVDIAPTVLAALGVPVPSTMQGRSLLPMVCEPAGSAAVASQVAITEHLGWRSMRTPRYRYVATRSGTEHLWDVQTNPLSEVEVEHNREALLAEHRHQLILRTLEIERALPRTWPY</sequence>
<comment type="caution">
    <text evidence="4">The sequence shown here is derived from an EMBL/GenBank/DDBJ whole genome shotgun (WGS) entry which is preliminary data.</text>
</comment>